<comment type="similarity">
    <text evidence="1 7">Belongs to the RecO family.</text>
</comment>
<accession>A0A6J4UC52</accession>
<dbReference type="EMBL" id="CADCWL010000017">
    <property type="protein sequence ID" value="CAA9546421.1"/>
    <property type="molecule type" value="Genomic_DNA"/>
</dbReference>
<keyword evidence="5 7" id="KW-0234">DNA repair</keyword>
<dbReference type="PANTHER" id="PTHR33991">
    <property type="entry name" value="DNA REPAIR PROTEIN RECO"/>
    <property type="match status" value="1"/>
</dbReference>
<keyword evidence="4 7" id="KW-0233">DNA recombination</keyword>
<gene>
    <name evidence="7" type="primary">recO</name>
    <name evidence="9" type="ORF">AVDCRST_MAG19-290</name>
</gene>
<dbReference type="SUPFAM" id="SSF57863">
    <property type="entry name" value="ArfGap/RecO-like zinc finger"/>
    <property type="match status" value="1"/>
</dbReference>
<proteinExistence type="inferred from homology"/>
<dbReference type="SUPFAM" id="SSF50249">
    <property type="entry name" value="Nucleic acid-binding proteins"/>
    <property type="match status" value="1"/>
</dbReference>
<keyword evidence="3 7" id="KW-0227">DNA damage</keyword>
<dbReference type="GO" id="GO:0043590">
    <property type="term" value="C:bacterial nucleoid"/>
    <property type="evidence" value="ECO:0007669"/>
    <property type="project" value="TreeGrafter"/>
</dbReference>
<evidence type="ECO:0000256" key="1">
    <source>
        <dbReference type="ARBA" id="ARBA00007452"/>
    </source>
</evidence>
<dbReference type="Pfam" id="PF02565">
    <property type="entry name" value="RecO_C"/>
    <property type="match status" value="1"/>
</dbReference>
<reference evidence="9" key="1">
    <citation type="submission" date="2020-02" db="EMBL/GenBank/DDBJ databases">
        <authorList>
            <person name="Meier V. D."/>
        </authorList>
    </citation>
    <scope>NUCLEOTIDE SEQUENCE</scope>
    <source>
        <strain evidence="9">AVDCRST_MAG19</strain>
    </source>
</reference>
<dbReference type="InterPro" id="IPR012340">
    <property type="entry name" value="NA-bd_OB-fold"/>
</dbReference>
<evidence type="ECO:0000256" key="5">
    <source>
        <dbReference type="ARBA" id="ARBA00023204"/>
    </source>
</evidence>
<dbReference type="InterPro" id="IPR022572">
    <property type="entry name" value="DNA_rep/recomb_RecO_N"/>
</dbReference>
<dbReference type="InterPro" id="IPR037278">
    <property type="entry name" value="ARFGAP/RecO"/>
</dbReference>
<protein>
    <recommendedName>
        <fullName evidence="2 7">DNA repair protein RecO</fullName>
    </recommendedName>
    <alternativeName>
        <fullName evidence="6 7">Recombination protein O</fullName>
    </alternativeName>
</protein>
<dbReference type="InterPro" id="IPR042242">
    <property type="entry name" value="RecO_C"/>
</dbReference>
<evidence type="ECO:0000313" key="9">
    <source>
        <dbReference type="EMBL" id="CAA9546421.1"/>
    </source>
</evidence>
<evidence type="ECO:0000256" key="2">
    <source>
        <dbReference type="ARBA" id="ARBA00021310"/>
    </source>
</evidence>
<evidence type="ECO:0000259" key="8">
    <source>
        <dbReference type="Pfam" id="PF11967"/>
    </source>
</evidence>
<dbReference type="GO" id="GO:0006310">
    <property type="term" value="P:DNA recombination"/>
    <property type="evidence" value="ECO:0007669"/>
    <property type="project" value="UniProtKB-UniRule"/>
</dbReference>
<dbReference type="InterPro" id="IPR003717">
    <property type="entry name" value="RecO"/>
</dbReference>
<organism evidence="9">
    <name type="scientific">uncultured Thermomicrobiales bacterium</name>
    <dbReference type="NCBI Taxonomy" id="1645740"/>
    <lineage>
        <taxon>Bacteria</taxon>
        <taxon>Pseudomonadati</taxon>
        <taxon>Thermomicrobiota</taxon>
        <taxon>Thermomicrobia</taxon>
        <taxon>Thermomicrobiales</taxon>
        <taxon>environmental samples</taxon>
    </lineage>
</organism>
<dbReference type="GO" id="GO:0006302">
    <property type="term" value="P:double-strand break repair"/>
    <property type="evidence" value="ECO:0007669"/>
    <property type="project" value="TreeGrafter"/>
</dbReference>
<dbReference type="NCBIfam" id="TIGR00613">
    <property type="entry name" value="reco"/>
    <property type="match status" value="1"/>
</dbReference>
<feature type="domain" description="DNA replication/recombination mediator RecO N-terminal" evidence="8">
    <location>
        <begin position="21"/>
        <end position="95"/>
    </location>
</feature>
<dbReference type="Gene3D" id="2.40.50.140">
    <property type="entry name" value="Nucleic acid-binding proteins"/>
    <property type="match status" value="1"/>
</dbReference>
<comment type="function">
    <text evidence="7">Involved in DNA repair and RecF pathway recombination.</text>
</comment>
<dbReference type="PANTHER" id="PTHR33991:SF1">
    <property type="entry name" value="DNA REPAIR PROTEIN RECO"/>
    <property type="match status" value="1"/>
</dbReference>
<evidence type="ECO:0000256" key="7">
    <source>
        <dbReference type="HAMAP-Rule" id="MF_00201"/>
    </source>
</evidence>
<evidence type="ECO:0000256" key="3">
    <source>
        <dbReference type="ARBA" id="ARBA00022763"/>
    </source>
</evidence>
<dbReference type="Pfam" id="PF11967">
    <property type="entry name" value="RecO_N"/>
    <property type="match status" value="1"/>
</dbReference>
<dbReference type="Gene3D" id="1.20.1440.120">
    <property type="entry name" value="Recombination protein O, C-terminal domain"/>
    <property type="match status" value="1"/>
</dbReference>
<name>A0A6J4UC52_9BACT</name>
<sequence>MPREEGRDVAAAPPVPLQERLYRTEAIVLSRIDYGEADRILTVFTPMRGKIRVIAKGARRPLSKLGPHLEYFSRSRLMLARGRDLDTVTGAETVDAHLGLRADLDAFGHASHMAEVLNRLTQDRQENQALYDLLASSLHLLADGLDAFAVTRHYELGLLTLLGYKPELYRCVSCRTELAAAPNAFSSRLGGVLCPLCRAEDAGSRLLAVNTQKFLRTLDRHGLAPAARLPLDPGLRAELEGVLGDYLRGLIERDLSSLKVWRTLREAENAGDERNLHR</sequence>
<dbReference type="HAMAP" id="MF_00201">
    <property type="entry name" value="RecO"/>
    <property type="match status" value="1"/>
</dbReference>
<evidence type="ECO:0000256" key="6">
    <source>
        <dbReference type="ARBA" id="ARBA00033409"/>
    </source>
</evidence>
<evidence type="ECO:0000256" key="4">
    <source>
        <dbReference type="ARBA" id="ARBA00023172"/>
    </source>
</evidence>
<dbReference type="AlphaFoldDB" id="A0A6J4UC52"/>